<dbReference type="InterPro" id="IPR027383">
    <property type="entry name" value="Znf_put"/>
</dbReference>
<reference evidence="3 4" key="1">
    <citation type="journal article" date="2019" name="Nat. Microbiol.">
        <title>Mediterranean grassland soil C-N compound turnover is dependent on rainfall and depth, and is mediated by genomically divergent microorganisms.</title>
        <authorList>
            <person name="Diamond S."/>
            <person name="Andeer P.F."/>
            <person name="Li Z."/>
            <person name="Crits-Christoph A."/>
            <person name="Burstein D."/>
            <person name="Anantharaman K."/>
            <person name="Lane K.R."/>
            <person name="Thomas B.C."/>
            <person name="Pan C."/>
            <person name="Northen T.R."/>
            <person name="Banfield J.F."/>
        </authorList>
    </citation>
    <scope>NUCLEOTIDE SEQUENCE [LARGE SCALE GENOMIC DNA]</scope>
    <source>
        <strain evidence="3">WS_9</strain>
    </source>
</reference>
<evidence type="ECO:0000313" key="4">
    <source>
        <dbReference type="Proteomes" id="UP000317691"/>
    </source>
</evidence>
<feature type="region of interest" description="Disordered" evidence="1">
    <location>
        <begin position="226"/>
        <end position="245"/>
    </location>
</feature>
<protein>
    <recommendedName>
        <fullName evidence="2">Putative zinc-finger domain-containing protein</fullName>
    </recommendedName>
</protein>
<evidence type="ECO:0000313" key="3">
    <source>
        <dbReference type="EMBL" id="TMQ64808.1"/>
    </source>
</evidence>
<name>A0A538TMF8_UNCEI</name>
<comment type="caution">
    <text evidence="3">The sequence shown here is derived from an EMBL/GenBank/DDBJ whole genome shotgun (WGS) entry which is preliminary data.</text>
</comment>
<dbReference type="InterPro" id="IPR041916">
    <property type="entry name" value="Anti_sigma_zinc_sf"/>
</dbReference>
<dbReference type="Gene3D" id="1.10.10.1320">
    <property type="entry name" value="Anti-sigma factor, zinc-finger domain"/>
    <property type="match status" value="1"/>
</dbReference>
<gene>
    <name evidence="3" type="ORF">E6K79_07160</name>
</gene>
<feature type="compositionally biased region" description="Polar residues" evidence="1">
    <location>
        <begin position="230"/>
        <end position="241"/>
    </location>
</feature>
<dbReference type="Pfam" id="PF13490">
    <property type="entry name" value="zf-HC2"/>
    <property type="match status" value="1"/>
</dbReference>
<feature type="domain" description="Putative zinc-finger" evidence="2">
    <location>
        <begin position="3"/>
        <end position="36"/>
    </location>
</feature>
<accession>A0A538TMF8</accession>
<dbReference type="Proteomes" id="UP000317691">
    <property type="component" value="Unassembled WGS sequence"/>
</dbReference>
<evidence type="ECO:0000256" key="1">
    <source>
        <dbReference type="SAM" id="MobiDB-lite"/>
    </source>
</evidence>
<sequence length="251" mass="27038">MNCRSAEPLLSAFLEDDLSQKERRSLEAHILACRRCSLSVRELRATLELMQNVPYVETSPHFEEDLLARIRSGEAMRPTVVEWLKGLMEPARLRPLFLAGAGACAVWIGVVLVNPNGVNRHTNVAGVTAPSHLAPGSSVAATPSQEPSKVEVASLAAPFAGTQTAPRQPNGRTGSRPSPARGSTQSGDALDESVWPTPASSQDAAIPNPGSRYDDQYITDQFFLERDLGGSNNPTITPVSDRSSDDVYITF</sequence>
<feature type="region of interest" description="Disordered" evidence="1">
    <location>
        <begin position="159"/>
        <end position="214"/>
    </location>
</feature>
<proteinExistence type="predicted"/>
<evidence type="ECO:0000259" key="2">
    <source>
        <dbReference type="Pfam" id="PF13490"/>
    </source>
</evidence>
<dbReference type="EMBL" id="VBOZ01000017">
    <property type="protein sequence ID" value="TMQ64808.1"/>
    <property type="molecule type" value="Genomic_DNA"/>
</dbReference>
<feature type="compositionally biased region" description="Polar residues" evidence="1">
    <location>
        <begin position="161"/>
        <end position="187"/>
    </location>
</feature>
<organism evidence="3 4">
    <name type="scientific">Eiseniibacteriota bacterium</name>
    <dbReference type="NCBI Taxonomy" id="2212470"/>
    <lineage>
        <taxon>Bacteria</taxon>
        <taxon>Candidatus Eiseniibacteriota</taxon>
    </lineage>
</organism>
<dbReference type="AlphaFoldDB" id="A0A538TMF8"/>